<evidence type="ECO:0000256" key="1">
    <source>
        <dbReference type="ARBA" id="ARBA00022630"/>
    </source>
</evidence>
<dbReference type="EMBL" id="FUZQ01000006">
    <property type="protein sequence ID" value="SKC75259.1"/>
    <property type="molecule type" value="Genomic_DNA"/>
</dbReference>
<gene>
    <name evidence="4" type="ORF">SAMN04324258_3396</name>
</gene>
<dbReference type="Proteomes" id="UP000189777">
    <property type="component" value="Unassembled WGS sequence"/>
</dbReference>
<organism evidence="4 5">
    <name type="scientific">Krasilnikoviella flava</name>
    <dbReference type="NCBI Taxonomy" id="526729"/>
    <lineage>
        <taxon>Bacteria</taxon>
        <taxon>Bacillati</taxon>
        <taxon>Actinomycetota</taxon>
        <taxon>Actinomycetes</taxon>
        <taxon>Micrococcales</taxon>
        <taxon>Promicromonosporaceae</taxon>
        <taxon>Krasilnikoviella</taxon>
    </lineage>
</organism>
<dbReference type="STRING" id="526729.SAMN04324258_3396"/>
<protein>
    <submittedName>
        <fullName evidence="4">FAD/FMN-containing dehydrogenase</fullName>
    </submittedName>
</protein>
<dbReference type="PROSITE" id="PS51387">
    <property type="entry name" value="FAD_PCMH"/>
    <property type="match status" value="1"/>
</dbReference>
<dbReference type="PANTHER" id="PTHR11748">
    <property type="entry name" value="D-LACTATE DEHYDROGENASE"/>
    <property type="match status" value="1"/>
</dbReference>
<dbReference type="SUPFAM" id="SSF55103">
    <property type="entry name" value="FAD-linked oxidases, C-terminal domain"/>
    <property type="match status" value="1"/>
</dbReference>
<dbReference type="Pfam" id="PF01565">
    <property type="entry name" value="FAD_binding_4"/>
    <property type="match status" value="1"/>
</dbReference>
<dbReference type="InterPro" id="IPR016169">
    <property type="entry name" value="FAD-bd_PCMH_sub2"/>
</dbReference>
<evidence type="ECO:0000313" key="4">
    <source>
        <dbReference type="EMBL" id="SKC75259.1"/>
    </source>
</evidence>
<dbReference type="AlphaFoldDB" id="A0A1T5LHY0"/>
<evidence type="ECO:0000256" key="2">
    <source>
        <dbReference type="ARBA" id="ARBA00022827"/>
    </source>
</evidence>
<dbReference type="OrthoDB" id="9811261at2"/>
<name>A0A1T5LHY0_9MICO</name>
<dbReference type="RefSeq" id="WP_079575665.1">
    <property type="nucleotide sequence ID" value="NZ_FUZQ01000006.1"/>
</dbReference>
<dbReference type="InterPro" id="IPR006094">
    <property type="entry name" value="Oxid_FAD_bind_N"/>
</dbReference>
<feature type="domain" description="FAD-binding PCMH-type" evidence="3">
    <location>
        <begin position="62"/>
        <end position="232"/>
    </location>
</feature>
<dbReference type="GO" id="GO:1903457">
    <property type="term" value="P:lactate catabolic process"/>
    <property type="evidence" value="ECO:0007669"/>
    <property type="project" value="TreeGrafter"/>
</dbReference>
<keyword evidence="2" id="KW-0274">FAD</keyword>
<dbReference type="GO" id="GO:0071949">
    <property type="term" value="F:FAD binding"/>
    <property type="evidence" value="ECO:0007669"/>
    <property type="project" value="InterPro"/>
</dbReference>
<dbReference type="InterPro" id="IPR016166">
    <property type="entry name" value="FAD-bd_PCMH"/>
</dbReference>
<dbReference type="InterPro" id="IPR036318">
    <property type="entry name" value="FAD-bd_PCMH-like_sf"/>
</dbReference>
<keyword evidence="5" id="KW-1185">Reference proteome</keyword>
<dbReference type="GO" id="GO:0008720">
    <property type="term" value="F:D-lactate dehydrogenase (NAD+) activity"/>
    <property type="evidence" value="ECO:0007669"/>
    <property type="project" value="TreeGrafter"/>
</dbReference>
<dbReference type="GO" id="GO:0004458">
    <property type="term" value="F:D-lactate dehydrogenase (cytochrome) activity"/>
    <property type="evidence" value="ECO:0007669"/>
    <property type="project" value="TreeGrafter"/>
</dbReference>
<accession>A0A1T5LHY0</accession>
<dbReference type="PANTHER" id="PTHR11748:SF119">
    <property type="entry name" value="D-2-HYDROXYGLUTARATE DEHYDROGENASE"/>
    <property type="match status" value="1"/>
</dbReference>
<sequence>MTTSHTTPRSSTATSGRAALAAAEIADLLGPEAVSTDAELLLKTSADWSRMSPVLQEKVPAGRYLPDAVVRPRSGTEVAEVLRIAYEHGVPVTPRGSGTGNYGQATPFDGGLVLDLRGLDAIRVNDSGTVTAGAGAKITAVDAAARAAGRDIWIYPSTKGSTIGGFVGGGSAGTGTIERGSTSDGFVLSLTVAPMDGSGTTFTVTGPDVTPYVHVYGVTGVVVELEIATDPARDWVAIYAAFDDWGSMTGVHRSLLDLPVLPRLASADPPALVPSLPAEVPLDPARHSLRVIAEASTVAEVEARVVAAGGAVVASLADYAETDKLSSMSYNHPVYFLQKAHPDRTWFHMETGGPAHWDRPEEVRAVYDGDVHLHLELMGSAPLAMVVADYVSEEEVLAGIPRLEALGLGVHSPHQWYVDRHVDLAREVARTTDPKGLLNPGKLVDSPPVDTRVNIGVR</sequence>
<dbReference type="SUPFAM" id="SSF56176">
    <property type="entry name" value="FAD-binding/transporter-associated domain-like"/>
    <property type="match status" value="1"/>
</dbReference>
<evidence type="ECO:0000313" key="5">
    <source>
        <dbReference type="Proteomes" id="UP000189777"/>
    </source>
</evidence>
<dbReference type="InterPro" id="IPR016164">
    <property type="entry name" value="FAD-linked_Oxase-like_C"/>
</dbReference>
<evidence type="ECO:0000259" key="3">
    <source>
        <dbReference type="PROSITE" id="PS51387"/>
    </source>
</evidence>
<keyword evidence="1" id="KW-0285">Flavoprotein</keyword>
<proteinExistence type="predicted"/>
<dbReference type="Gene3D" id="3.30.465.10">
    <property type="match status" value="1"/>
</dbReference>
<reference evidence="4 5" key="1">
    <citation type="submission" date="2017-02" db="EMBL/GenBank/DDBJ databases">
        <authorList>
            <person name="Peterson S.W."/>
        </authorList>
    </citation>
    <scope>NUCLEOTIDE SEQUENCE [LARGE SCALE GENOMIC DNA]</scope>
    <source>
        <strain evidence="4 5">DSM 21481</strain>
    </source>
</reference>